<dbReference type="SUPFAM" id="SSF53098">
    <property type="entry name" value="Ribonuclease H-like"/>
    <property type="match status" value="1"/>
</dbReference>
<sequence length="623" mass="70298">MQKVTASSRVRTRDQEIGESMHHQADVCWRTNGGSTTTTNCHRDVSLEQKSNVESHSLSEFFNNPSYSDTDPLQKKFVTNLQDLVSVDGFPLSFVSGLGFSNLIHEINPRLNIPSRWTVSRNLQQTVIPALIMEIKAVENYNLHLSTDIWTSKRGDGIMGLKAHYIKEIDGRWEIVTSTLSVRQFNDRHTAENVKLKLMECLAYLDISTEKIGYLVTDGAHNMVSAFRDWLDDDELLTSHEDDEGNLATPDLSTLDDDYVMETDDRYDIENDPGDEQILDVPLGLVFRISCYAHKLQLVAKDAINQNPKSQKILKGVHGIELIKPAPTRWNSNFYVLKRLTEETVYETVSNLILEAWISPRRPKNVPEIPTMQDMEILVELRNLLSPITEATNALQADGITSCLIYYQVVSTFDEIAKIKTKHFTPLKSQLLQQLIRRFVNVACNGVTKLETPTADTATNFLRMLIYPNGPPENTCSIPAPNVNDPFSKLASITYEPGFSSDEVDRYLALPRIPSSSNPLEFWAQNKVSFPKLSKLAQQFLAIPASTGGAERLFSSTGSLGRARRSSLLPITLENMVLHKQHRLSTLAKKTNDRQKSRKRKIATGSSPSKNMRNEKEDEIVFK</sequence>
<keyword evidence="5" id="KW-0539">Nucleus</keyword>
<dbReference type="PANTHER" id="PTHR46481:SF10">
    <property type="entry name" value="ZINC FINGER BED DOMAIN-CONTAINING PROTEIN 39"/>
    <property type="match status" value="1"/>
</dbReference>
<evidence type="ECO:0000256" key="3">
    <source>
        <dbReference type="ARBA" id="ARBA00022771"/>
    </source>
</evidence>
<dbReference type="InterPro" id="IPR012337">
    <property type="entry name" value="RNaseH-like_sf"/>
</dbReference>
<keyword evidence="9" id="KW-1185">Reference proteome</keyword>
<accession>A0A226DUC9</accession>
<evidence type="ECO:0000313" key="9">
    <source>
        <dbReference type="Proteomes" id="UP000198287"/>
    </source>
</evidence>
<dbReference type="SUPFAM" id="SSF140996">
    <property type="entry name" value="Hermes dimerisation domain"/>
    <property type="match status" value="1"/>
</dbReference>
<dbReference type="GO" id="GO:0008270">
    <property type="term" value="F:zinc ion binding"/>
    <property type="evidence" value="ECO:0007669"/>
    <property type="project" value="UniProtKB-KW"/>
</dbReference>
<evidence type="ECO:0000313" key="8">
    <source>
        <dbReference type="EMBL" id="OXA49092.1"/>
    </source>
</evidence>
<dbReference type="OMA" id="ANDSMIM"/>
<dbReference type="OrthoDB" id="1607513at2759"/>
<evidence type="ECO:0000256" key="4">
    <source>
        <dbReference type="ARBA" id="ARBA00022833"/>
    </source>
</evidence>
<dbReference type="EMBL" id="LNIX01000011">
    <property type="protein sequence ID" value="OXA49092.1"/>
    <property type="molecule type" value="Genomic_DNA"/>
</dbReference>
<proteinExistence type="predicted"/>
<reference evidence="8 9" key="1">
    <citation type="submission" date="2015-12" db="EMBL/GenBank/DDBJ databases">
        <title>The genome of Folsomia candida.</title>
        <authorList>
            <person name="Faddeeva A."/>
            <person name="Derks M.F."/>
            <person name="Anvar Y."/>
            <person name="Smit S."/>
            <person name="Van Straalen N."/>
            <person name="Roelofs D."/>
        </authorList>
    </citation>
    <scope>NUCLEOTIDE SEQUENCE [LARGE SCALE GENOMIC DNA]</scope>
    <source>
        <strain evidence="8 9">VU population</strain>
        <tissue evidence="8">Whole body</tissue>
    </source>
</reference>
<evidence type="ECO:0000256" key="5">
    <source>
        <dbReference type="ARBA" id="ARBA00023242"/>
    </source>
</evidence>
<protein>
    <submittedName>
        <fullName evidence="8">Zinc finger BED domain-containing protein 4</fullName>
    </submittedName>
</protein>
<evidence type="ECO:0000256" key="6">
    <source>
        <dbReference type="SAM" id="MobiDB-lite"/>
    </source>
</evidence>
<dbReference type="AlphaFoldDB" id="A0A226DUC9"/>
<keyword evidence="2" id="KW-0479">Metal-binding</keyword>
<feature type="compositionally biased region" description="Basic and acidic residues" evidence="6">
    <location>
        <begin position="612"/>
        <end position="623"/>
    </location>
</feature>
<gene>
    <name evidence="8" type="ORF">Fcan01_16811</name>
</gene>
<feature type="domain" description="HAT C-terminal dimerisation" evidence="7">
    <location>
        <begin position="503"/>
        <end position="579"/>
    </location>
</feature>
<name>A0A226DUC9_FOLCA</name>
<evidence type="ECO:0000256" key="1">
    <source>
        <dbReference type="ARBA" id="ARBA00004123"/>
    </source>
</evidence>
<dbReference type="PANTHER" id="PTHR46481">
    <property type="entry name" value="ZINC FINGER BED DOMAIN-CONTAINING PROTEIN 4"/>
    <property type="match status" value="1"/>
</dbReference>
<dbReference type="InterPro" id="IPR008906">
    <property type="entry name" value="HATC_C_dom"/>
</dbReference>
<dbReference type="GO" id="GO:0046983">
    <property type="term" value="F:protein dimerization activity"/>
    <property type="evidence" value="ECO:0007669"/>
    <property type="project" value="InterPro"/>
</dbReference>
<dbReference type="Proteomes" id="UP000198287">
    <property type="component" value="Unassembled WGS sequence"/>
</dbReference>
<comment type="caution">
    <text evidence="8">The sequence shown here is derived from an EMBL/GenBank/DDBJ whole genome shotgun (WGS) entry which is preliminary data.</text>
</comment>
<evidence type="ECO:0000256" key="2">
    <source>
        <dbReference type="ARBA" id="ARBA00022723"/>
    </source>
</evidence>
<dbReference type="InterPro" id="IPR052035">
    <property type="entry name" value="ZnF_BED_domain_contain"/>
</dbReference>
<dbReference type="GO" id="GO:0005634">
    <property type="term" value="C:nucleus"/>
    <property type="evidence" value="ECO:0007669"/>
    <property type="project" value="UniProtKB-SubCell"/>
</dbReference>
<organism evidence="8 9">
    <name type="scientific">Folsomia candida</name>
    <name type="common">Springtail</name>
    <dbReference type="NCBI Taxonomy" id="158441"/>
    <lineage>
        <taxon>Eukaryota</taxon>
        <taxon>Metazoa</taxon>
        <taxon>Ecdysozoa</taxon>
        <taxon>Arthropoda</taxon>
        <taxon>Hexapoda</taxon>
        <taxon>Collembola</taxon>
        <taxon>Entomobryomorpha</taxon>
        <taxon>Isotomoidea</taxon>
        <taxon>Isotomidae</taxon>
        <taxon>Proisotominae</taxon>
        <taxon>Folsomia</taxon>
    </lineage>
</organism>
<keyword evidence="3" id="KW-0863">Zinc-finger</keyword>
<evidence type="ECO:0000259" key="7">
    <source>
        <dbReference type="Pfam" id="PF05699"/>
    </source>
</evidence>
<feature type="region of interest" description="Disordered" evidence="6">
    <location>
        <begin position="582"/>
        <end position="623"/>
    </location>
</feature>
<keyword evidence="4" id="KW-0862">Zinc</keyword>
<comment type="subcellular location">
    <subcellularLocation>
        <location evidence="1">Nucleus</location>
    </subcellularLocation>
</comment>
<dbReference type="Pfam" id="PF05699">
    <property type="entry name" value="Dimer_Tnp_hAT"/>
    <property type="match status" value="1"/>
</dbReference>